<name>A0A922LTU1_SCHHA</name>
<sequence length="204" mass="23760">MTWPPSYYQAEKKKPPKLFEDFTIHGLWPKDFPEKQPQCAVKEQFDIKKLENLLSDLKKLWPSLSNYESPESFRKHEFNRHGRCATEDPAIVNQHGYFKFGIDLMKKLHLFEKLIKNGIKPDQSKQYETSDLRSVLKKEFGYNGSLKCTDIKGKVTDGINAVELFSIEQTSYYNPTHFYALLITTGWYLVTSSFSMTSELDVLN</sequence>
<dbReference type="KEGG" id="shx:MS3_00010006"/>
<accession>A0A922LTU1</accession>
<dbReference type="GO" id="GO:0016787">
    <property type="term" value="F:hydrolase activity"/>
    <property type="evidence" value="ECO:0007669"/>
    <property type="project" value="UniProtKB-KW"/>
</dbReference>
<dbReference type="AlphaFoldDB" id="A0A922LTU1"/>
<dbReference type="InterPro" id="IPR018188">
    <property type="entry name" value="RNase_T2_His_AS_1"/>
</dbReference>
<dbReference type="Pfam" id="PF00445">
    <property type="entry name" value="Ribonuclease_T2"/>
    <property type="match status" value="1"/>
</dbReference>
<dbReference type="GO" id="GO:0003723">
    <property type="term" value="F:RNA binding"/>
    <property type="evidence" value="ECO:0007669"/>
    <property type="project" value="InterPro"/>
</dbReference>
<dbReference type="GO" id="GO:0006401">
    <property type="term" value="P:RNA catabolic process"/>
    <property type="evidence" value="ECO:0007669"/>
    <property type="project" value="TreeGrafter"/>
</dbReference>
<gene>
    <name evidence="5" type="primary">RNASET2_7</name>
    <name evidence="5" type="ORF">MS3_00010006</name>
</gene>
<keyword evidence="2" id="KW-0378">Hydrolase</keyword>
<evidence type="ECO:0000256" key="3">
    <source>
        <dbReference type="ARBA" id="ARBA00023239"/>
    </source>
</evidence>
<proteinExistence type="inferred from homology"/>
<dbReference type="PROSITE" id="PS00530">
    <property type="entry name" value="RNASE_T2_1"/>
    <property type="match status" value="1"/>
</dbReference>
<keyword evidence="6" id="KW-1185">Reference proteome</keyword>
<dbReference type="InterPro" id="IPR001568">
    <property type="entry name" value="RNase_T2-like"/>
</dbReference>
<reference evidence="5" key="3">
    <citation type="submission" date="2021-06" db="EMBL/GenBank/DDBJ databases">
        <title>Chromosome-level genome assembly for S. haematobium.</title>
        <authorList>
            <person name="Stroehlein A.J."/>
        </authorList>
    </citation>
    <scope>NUCLEOTIDE SEQUENCE</scope>
</reference>
<comment type="similarity">
    <text evidence="1 4">Belongs to the RNase T2 family.</text>
</comment>
<reference evidence="5" key="2">
    <citation type="journal article" date="2019" name="Gigascience">
        <title>High-quality Schistosoma haematobium genome achieved by single-molecule and long-range sequencing.</title>
        <authorList>
            <person name="Stroehlein A.J."/>
            <person name="Korhonen P.K."/>
            <person name="Chong T.M."/>
            <person name="Lim Y.L."/>
            <person name="Chan K.G."/>
            <person name="Webster B."/>
            <person name="Rollinson D."/>
            <person name="Brindley P.J."/>
            <person name="Gasser R.B."/>
            <person name="Young N.D."/>
        </authorList>
    </citation>
    <scope>NUCLEOTIDE SEQUENCE</scope>
</reference>
<dbReference type="GO" id="GO:0005576">
    <property type="term" value="C:extracellular region"/>
    <property type="evidence" value="ECO:0007669"/>
    <property type="project" value="TreeGrafter"/>
</dbReference>
<dbReference type="Proteomes" id="UP000471633">
    <property type="component" value="Unassembled WGS sequence"/>
</dbReference>
<evidence type="ECO:0000256" key="1">
    <source>
        <dbReference type="ARBA" id="ARBA00007469"/>
    </source>
</evidence>
<dbReference type="PROSITE" id="PS00531">
    <property type="entry name" value="RNASE_T2_2"/>
    <property type="match status" value="1"/>
</dbReference>
<dbReference type="InterPro" id="IPR033130">
    <property type="entry name" value="RNase_T2_His_AS_2"/>
</dbReference>
<dbReference type="EMBL" id="AMPZ03000001">
    <property type="protein sequence ID" value="KAH9593617.1"/>
    <property type="molecule type" value="Genomic_DNA"/>
</dbReference>
<dbReference type="GO" id="GO:0033897">
    <property type="term" value="F:ribonuclease T2 activity"/>
    <property type="evidence" value="ECO:0007669"/>
    <property type="project" value="InterPro"/>
</dbReference>
<organism evidence="5 6">
    <name type="scientific">Schistosoma haematobium</name>
    <name type="common">Blood fluke</name>
    <dbReference type="NCBI Taxonomy" id="6185"/>
    <lineage>
        <taxon>Eukaryota</taxon>
        <taxon>Metazoa</taxon>
        <taxon>Spiralia</taxon>
        <taxon>Lophotrochozoa</taxon>
        <taxon>Platyhelminthes</taxon>
        <taxon>Trematoda</taxon>
        <taxon>Digenea</taxon>
        <taxon>Strigeidida</taxon>
        <taxon>Schistosomatoidea</taxon>
        <taxon>Schistosomatidae</taxon>
        <taxon>Schistosoma</taxon>
    </lineage>
</organism>
<protein>
    <submittedName>
        <fullName evidence="5">Ribonuclease T2</fullName>
    </submittedName>
</protein>
<reference evidence="5" key="4">
    <citation type="journal article" date="2022" name="PLoS Pathog.">
        <title>Chromosome-level genome of Schistosoma haematobium underpins genome-wide explorations of molecular variation.</title>
        <authorList>
            <person name="Stroehlein A.J."/>
            <person name="Korhonen P.K."/>
            <person name="Lee V.V."/>
            <person name="Ralph S.A."/>
            <person name="Mentink-Kane M."/>
            <person name="You H."/>
            <person name="McManus D.P."/>
            <person name="Tchuente L.T."/>
            <person name="Stothard J.R."/>
            <person name="Kaur P."/>
            <person name="Dudchenko O."/>
            <person name="Aiden E.L."/>
            <person name="Yang B."/>
            <person name="Yang H."/>
            <person name="Emery A.M."/>
            <person name="Webster B.L."/>
            <person name="Brindley P.J."/>
            <person name="Rollinson D."/>
            <person name="Chang B.C.H."/>
            <person name="Gasser R.B."/>
            <person name="Young N.D."/>
        </authorList>
    </citation>
    <scope>NUCLEOTIDE SEQUENCE</scope>
</reference>
<evidence type="ECO:0000313" key="5">
    <source>
        <dbReference type="EMBL" id="KAH9593617.1"/>
    </source>
</evidence>
<comment type="caution">
    <text evidence="5">The sequence shown here is derived from an EMBL/GenBank/DDBJ whole genome shotgun (WGS) entry which is preliminary data.</text>
</comment>
<keyword evidence="3" id="KW-0456">Lyase</keyword>
<dbReference type="PANTHER" id="PTHR11240:SF75">
    <property type="entry name" value="RIBONUCLEASE 3"/>
    <property type="match status" value="1"/>
</dbReference>
<dbReference type="SUPFAM" id="SSF55895">
    <property type="entry name" value="Ribonuclease Rh-like"/>
    <property type="match status" value="1"/>
</dbReference>
<dbReference type="GeneID" id="24595829"/>
<dbReference type="RefSeq" id="XP_035589424.2">
    <property type="nucleotide sequence ID" value="XM_035730477.2"/>
</dbReference>
<reference evidence="5" key="1">
    <citation type="journal article" date="2012" name="Nat. Genet.">
        <title>Whole-genome sequence of Schistosoma haematobium.</title>
        <authorList>
            <person name="Young N.D."/>
            <person name="Jex A.R."/>
            <person name="Li B."/>
            <person name="Liu S."/>
            <person name="Yang L."/>
            <person name="Xiong Z."/>
            <person name="Li Y."/>
            <person name="Cantacessi C."/>
            <person name="Hall R.S."/>
            <person name="Xu X."/>
            <person name="Chen F."/>
            <person name="Wu X."/>
            <person name="Zerlotini A."/>
            <person name="Oliveira G."/>
            <person name="Hofmann A."/>
            <person name="Zhang G."/>
            <person name="Fang X."/>
            <person name="Kang Y."/>
            <person name="Campbell B.E."/>
            <person name="Loukas A."/>
            <person name="Ranganathan S."/>
            <person name="Rollinson D."/>
            <person name="Rinaldi G."/>
            <person name="Brindley P.J."/>
            <person name="Yang H."/>
            <person name="Wang J."/>
            <person name="Wang J."/>
            <person name="Gasser R.B."/>
        </authorList>
    </citation>
    <scope>NUCLEOTIDE SEQUENCE</scope>
</reference>
<evidence type="ECO:0000313" key="6">
    <source>
        <dbReference type="Proteomes" id="UP000471633"/>
    </source>
</evidence>
<dbReference type="PANTHER" id="PTHR11240">
    <property type="entry name" value="RIBONUCLEASE T2"/>
    <property type="match status" value="1"/>
</dbReference>
<dbReference type="InterPro" id="IPR036430">
    <property type="entry name" value="RNase_T2-like_sf"/>
</dbReference>
<dbReference type="CTD" id="24595829"/>
<evidence type="ECO:0000256" key="2">
    <source>
        <dbReference type="ARBA" id="ARBA00022801"/>
    </source>
</evidence>
<evidence type="ECO:0000256" key="4">
    <source>
        <dbReference type="RuleBase" id="RU004328"/>
    </source>
</evidence>
<dbReference type="Gene3D" id="3.90.730.10">
    <property type="entry name" value="Ribonuclease T2-like"/>
    <property type="match status" value="1"/>
</dbReference>
<dbReference type="CDD" id="cd00374">
    <property type="entry name" value="RNase_T2"/>
    <property type="match status" value="1"/>
</dbReference>